<comment type="similarity">
    <text evidence="2">Belongs to the MscS (TC 1.A.23) family.</text>
</comment>
<dbReference type="Gene3D" id="2.30.30.60">
    <property type="match status" value="1"/>
</dbReference>
<name>A0A0W0U532_9GAMM</name>
<proteinExistence type="inferred from homology"/>
<reference evidence="7 8" key="1">
    <citation type="submission" date="2015-11" db="EMBL/GenBank/DDBJ databases">
        <title>Genomic analysis of 38 Legionella species identifies large and diverse effector repertoires.</title>
        <authorList>
            <person name="Burstein D."/>
            <person name="Amaro F."/>
            <person name="Zusman T."/>
            <person name="Lifshitz Z."/>
            <person name="Cohen O."/>
            <person name="Gilbert J.A."/>
            <person name="Pupko T."/>
            <person name="Shuman H.A."/>
            <person name="Segal G."/>
        </authorList>
    </citation>
    <scope>NUCLEOTIDE SEQUENCE [LARGE SCALE GENOMIC DNA]</scope>
    <source>
        <strain evidence="7 8">ATCC 49504</strain>
    </source>
</reference>
<evidence type="ECO:0000256" key="5">
    <source>
        <dbReference type="ARBA" id="ARBA00022989"/>
    </source>
</evidence>
<dbReference type="GO" id="GO:0008381">
    <property type="term" value="F:mechanosensitive monoatomic ion channel activity"/>
    <property type="evidence" value="ECO:0007669"/>
    <property type="project" value="UniProtKB-ARBA"/>
</dbReference>
<dbReference type="STRING" id="45065.Lgee_0630"/>
<dbReference type="SUPFAM" id="SSF82689">
    <property type="entry name" value="Mechanosensitive channel protein MscS (YggB), C-terminal domain"/>
    <property type="match status" value="1"/>
</dbReference>
<evidence type="ECO:0000256" key="4">
    <source>
        <dbReference type="ARBA" id="ARBA00022692"/>
    </source>
</evidence>
<dbReference type="InterPro" id="IPR011014">
    <property type="entry name" value="MscS_channel_TM-2"/>
</dbReference>
<sequence length="987" mass="111684">MPERETRVNHNGKSVAARLAGVFLSLVIVVSGLLPSAIAFASARSGSGEMIEYLTQEKMRLGIALNAAGLFSAAKDADELKKQQEENAARQSVNLAGINTLEGFLQSQTERLLELTARLKTLQQSVSPTRGDAAEARERINALITESEIVKKSIALIREDLEMSQQYQEIIRAERRMLAIQDARFALHRELDALRAKEREIESVINTRLAGNIALQNAEKSANGPGVARGTETRILLNNQMIRLMQDELLEISLQKKLAKADFQLFKNADLRTLEAVNDIYSSSITRLQALEASLKQRISLIEGIIPGISSPALANEARAVLTKTRARLEEVGIQQQTLGEDLENRQQQVSQQLSARKSLGGYGFERWPDIASEFARIPAQFYEYLKSLFLRVSDNYLWLDTWPAAMLWLSLLVFGASSAGLWHVLRRMTGAKTRQRLSGHLFQAVLLLFSRNLPWLAIAGSFWLVFWQCHVPMINYQVLVNLFGVWIVFRVLILIARMVLMERVSDASGHDVRLYHRLRWLLLVGGWITGLVVFSHLLPLGDKLQELFNRFFMVFLLAVSVLLWKSREVVSWLLMPVRRMRKRYFRNAITLLTLLAPLTLFVTAMTGLLGYVNLAWTMSQYEVYFLLVLVTSVLLRGVLLDGMELLSEWMVSSLQNGWVYIELVLKPLDKVLRLALFGLCVWMLFRIMGWNADSEVTAQLLAIARYPFVDISGVKITLFSTLEFMVLLSVVAWASKWTREFSWRWLYRNARDAGIRNSLSVFTQYAVILIGGFIAVRVLGFDFAGLSMVLGGLAVGMGFGLRDFASNVVGGLMLLIERPVREGDLVTIGTHEGRVAHIGIRSMRVSSWDNMEVVIPNAETFNKPFTNWTHQDSIVRTVVPVRVSRTDNPRIVQQLLLDALADIEEILSEPPPQALMTQIDDALIGFEVRYFINVEKHTRFEVRSKLLFSITEKFRAANIQPPIPPMRVELKDNEHLWFPKENAATE</sequence>
<evidence type="ECO:0000256" key="6">
    <source>
        <dbReference type="ARBA" id="ARBA00023136"/>
    </source>
</evidence>
<dbReference type="InterPro" id="IPR049278">
    <property type="entry name" value="MS_channel_C"/>
</dbReference>
<evidence type="ECO:0000256" key="3">
    <source>
        <dbReference type="ARBA" id="ARBA00022475"/>
    </source>
</evidence>
<dbReference type="PANTHER" id="PTHR30347:SF1">
    <property type="entry name" value="MECHANOSENSITIVE CHANNEL MSCK"/>
    <property type="match status" value="1"/>
</dbReference>
<dbReference type="SUPFAM" id="SSF82861">
    <property type="entry name" value="Mechanosensitive channel protein MscS (YggB), transmembrane region"/>
    <property type="match status" value="1"/>
</dbReference>
<dbReference type="Gene3D" id="3.30.70.100">
    <property type="match status" value="1"/>
</dbReference>
<organism evidence="7 8">
    <name type="scientific">Legionella geestiana</name>
    <dbReference type="NCBI Taxonomy" id="45065"/>
    <lineage>
        <taxon>Bacteria</taxon>
        <taxon>Pseudomonadati</taxon>
        <taxon>Pseudomonadota</taxon>
        <taxon>Gammaproteobacteria</taxon>
        <taxon>Legionellales</taxon>
        <taxon>Legionellaceae</taxon>
        <taxon>Legionella</taxon>
    </lineage>
</organism>
<dbReference type="Gene3D" id="1.10.287.1260">
    <property type="match status" value="1"/>
</dbReference>
<dbReference type="Pfam" id="PF21082">
    <property type="entry name" value="MS_channel_3rd"/>
    <property type="match status" value="1"/>
</dbReference>
<dbReference type="InterPro" id="IPR023408">
    <property type="entry name" value="MscS_beta-dom_sf"/>
</dbReference>
<dbReference type="SUPFAM" id="SSF50182">
    <property type="entry name" value="Sm-like ribonucleoproteins"/>
    <property type="match status" value="1"/>
</dbReference>
<keyword evidence="8" id="KW-1185">Reference proteome</keyword>
<dbReference type="Pfam" id="PF00924">
    <property type="entry name" value="MS_channel_2nd"/>
    <property type="match status" value="1"/>
</dbReference>
<dbReference type="OrthoDB" id="9799209at2"/>
<dbReference type="AlphaFoldDB" id="A0A0W0U532"/>
<accession>A0A0W0U532</accession>
<dbReference type="PATRIC" id="fig|45065.4.peg.669"/>
<dbReference type="PANTHER" id="PTHR30347">
    <property type="entry name" value="POTASSIUM CHANNEL RELATED"/>
    <property type="match status" value="1"/>
</dbReference>
<protein>
    <submittedName>
        <fullName evidence="7">Potassium efflux system KefA</fullName>
    </submittedName>
</protein>
<gene>
    <name evidence="7" type="ORF">Lgee_0630</name>
</gene>
<comment type="caution">
    <text evidence="7">The sequence shown here is derived from an EMBL/GenBank/DDBJ whole genome shotgun (WGS) entry which is preliminary data.</text>
</comment>
<dbReference type="InterPro" id="IPR010920">
    <property type="entry name" value="LSM_dom_sf"/>
</dbReference>
<dbReference type="InterPro" id="IPR006685">
    <property type="entry name" value="MscS_channel_2nd"/>
</dbReference>
<evidence type="ECO:0000256" key="2">
    <source>
        <dbReference type="ARBA" id="ARBA00008017"/>
    </source>
</evidence>
<comment type="subcellular location">
    <subcellularLocation>
        <location evidence="1">Cell membrane</location>
        <topology evidence="1">Multi-pass membrane protein</topology>
    </subcellularLocation>
</comment>
<dbReference type="InterPro" id="IPR011066">
    <property type="entry name" value="MscS_channel_C_sf"/>
</dbReference>
<evidence type="ECO:0000313" key="7">
    <source>
        <dbReference type="EMBL" id="KTD02717.1"/>
    </source>
</evidence>
<keyword evidence="3" id="KW-1003">Cell membrane</keyword>
<dbReference type="Proteomes" id="UP000054785">
    <property type="component" value="Unassembled WGS sequence"/>
</dbReference>
<keyword evidence="5" id="KW-1133">Transmembrane helix</keyword>
<dbReference type="RefSeq" id="WP_051551028.1">
    <property type="nucleotide sequence ID" value="NZ_CAAAHN010000003.1"/>
</dbReference>
<keyword evidence="4" id="KW-0812">Transmembrane</keyword>
<dbReference type="GO" id="GO:0005886">
    <property type="term" value="C:plasma membrane"/>
    <property type="evidence" value="ECO:0007669"/>
    <property type="project" value="UniProtKB-SubCell"/>
</dbReference>
<dbReference type="InterPro" id="IPR052702">
    <property type="entry name" value="MscS-like_channel"/>
</dbReference>
<evidence type="ECO:0000256" key="1">
    <source>
        <dbReference type="ARBA" id="ARBA00004651"/>
    </source>
</evidence>
<dbReference type="EMBL" id="LNYC01000018">
    <property type="protein sequence ID" value="KTD02717.1"/>
    <property type="molecule type" value="Genomic_DNA"/>
</dbReference>
<evidence type="ECO:0000313" key="8">
    <source>
        <dbReference type="Proteomes" id="UP000054785"/>
    </source>
</evidence>
<keyword evidence="6" id="KW-0472">Membrane</keyword>